<dbReference type="EMBL" id="QJJX01000006">
    <property type="protein sequence ID" value="PXX23382.1"/>
    <property type="molecule type" value="Genomic_DNA"/>
</dbReference>
<reference evidence="3 4" key="1">
    <citation type="submission" date="2018-05" db="EMBL/GenBank/DDBJ databases">
        <title>Genomic Encyclopedia of Type Strains, Phase I: the one thousand microbial genomes (KMG-I) project.</title>
        <authorList>
            <person name="Kyrpides N."/>
        </authorList>
    </citation>
    <scope>NUCLEOTIDE SEQUENCE [LARGE SCALE GENOMIC DNA]</scope>
    <source>
        <strain evidence="3 4">DSM 15611</strain>
    </source>
</reference>
<dbReference type="RefSeq" id="WP_025815413.1">
    <property type="nucleotide sequence ID" value="NZ_BAIZ01000004.1"/>
</dbReference>
<dbReference type="OrthoDB" id="1489601at2"/>
<evidence type="ECO:0000259" key="2">
    <source>
        <dbReference type="Pfam" id="PF18990"/>
    </source>
</evidence>
<dbReference type="STRING" id="1122991.GCA_000613445_02871"/>
<proteinExistence type="predicted"/>
<evidence type="ECO:0000313" key="4">
    <source>
        <dbReference type="Proteomes" id="UP000248314"/>
    </source>
</evidence>
<organism evidence="3 4">
    <name type="scientific">Hoylesella shahii DSM 15611 = JCM 12083</name>
    <dbReference type="NCBI Taxonomy" id="1122991"/>
    <lineage>
        <taxon>Bacteria</taxon>
        <taxon>Pseudomonadati</taxon>
        <taxon>Bacteroidota</taxon>
        <taxon>Bacteroidia</taxon>
        <taxon>Bacteroidales</taxon>
        <taxon>Prevotellaceae</taxon>
        <taxon>Hoylesella</taxon>
    </lineage>
</organism>
<dbReference type="InterPro" id="IPR043781">
    <property type="entry name" value="DUF5723"/>
</dbReference>
<evidence type="ECO:0000256" key="1">
    <source>
        <dbReference type="SAM" id="SignalP"/>
    </source>
</evidence>
<dbReference type="AlphaFoldDB" id="A0A318HYG5"/>
<dbReference type="Pfam" id="PF18990">
    <property type="entry name" value="DUF5723"/>
    <property type="match status" value="1"/>
</dbReference>
<feature type="signal peptide" evidence="1">
    <location>
        <begin position="1"/>
        <end position="28"/>
    </location>
</feature>
<gene>
    <name evidence="3" type="ORF">EJ73_00731</name>
</gene>
<accession>A0A318HYG5</accession>
<evidence type="ECO:0000313" key="3">
    <source>
        <dbReference type="EMBL" id="PXX23382.1"/>
    </source>
</evidence>
<name>A0A318HYG5_9BACT</name>
<sequence length="479" mass="52958">MKAKTTLKKSVKLVAAMMMAIAPNCAFAQFNRTTYFMDDVNFKQRLNPAMAPQRGFINLPFVGAFNASVSSNSISADYFDNLLSNANSADYFTTDKFVSQLKENNRFSIALSNDLASAGWYSGKGFWNVNLTIRADIDANMNRDAFEFLRAGRGMSTQSWANANLFTHGGKAKANMYLETGLGYARPVTERLVLGVKVKMLWGIADLTAKVQDVAVKTNLQNINPHQDWSTITEEELQKVRGKALIKAHAEVDGSLTGLTFIKDDKQYIKDWQQYGSTSFAGYGAAVDLGAAYKLGRDFTLSAAVLDLGFIKWGKDNSIKGVSEFQREYDFDGVHAGEHRDEFKKTIESGSILNQDLWNMKEEESKSRTTKLRSTLVLGAQYKLLNDKLTVGALSTTRLGEINTQQELTFAGSFSFTKQVALAVSYSVIQSQGKGLGLGLKLGPLTVATDYMYFGKDTRTASALLGITIPLGRRHRDMF</sequence>
<keyword evidence="1" id="KW-0732">Signal</keyword>
<keyword evidence="4" id="KW-1185">Reference proteome</keyword>
<feature type="domain" description="DUF5723" evidence="2">
    <location>
        <begin position="48"/>
        <end position="450"/>
    </location>
</feature>
<protein>
    <recommendedName>
        <fullName evidence="2">DUF5723 domain-containing protein</fullName>
    </recommendedName>
</protein>
<dbReference type="Proteomes" id="UP000248314">
    <property type="component" value="Unassembled WGS sequence"/>
</dbReference>
<feature type="chain" id="PRO_5016340700" description="DUF5723 domain-containing protein" evidence="1">
    <location>
        <begin position="29"/>
        <end position="479"/>
    </location>
</feature>
<comment type="caution">
    <text evidence="3">The sequence shown here is derived from an EMBL/GenBank/DDBJ whole genome shotgun (WGS) entry which is preliminary data.</text>
</comment>